<dbReference type="AlphaFoldDB" id="A0A9W6QQE9"/>
<proteinExistence type="predicted"/>
<evidence type="ECO:0000313" key="2">
    <source>
        <dbReference type="Proteomes" id="UP001165042"/>
    </source>
</evidence>
<name>A0A9W6QQE9_9PSEU</name>
<dbReference type="EMBL" id="BSSD01000005">
    <property type="protein sequence ID" value="GLW92724.1"/>
    <property type="molecule type" value="Genomic_DNA"/>
</dbReference>
<dbReference type="InterPro" id="IPR008557">
    <property type="entry name" value="PhoX"/>
</dbReference>
<protein>
    <recommendedName>
        <fullName evidence="3">DUF839 domain-containing protein</fullName>
    </recommendedName>
</protein>
<gene>
    <name evidence="1" type="ORF">Aglo03_35400</name>
</gene>
<dbReference type="PANTHER" id="PTHR35399:SF4">
    <property type="entry name" value="MEMBRANE PROTEIN"/>
    <property type="match status" value="1"/>
</dbReference>
<organism evidence="1 2">
    <name type="scientific">Actinokineospora globicatena</name>
    <dbReference type="NCBI Taxonomy" id="103729"/>
    <lineage>
        <taxon>Bacteria</taxon>
        <taxon>Bacillati</taxon>
        <taxon>Actinomycetota</taxon>
        <taxon>Actinomycetes</taxon>
        <taxon>Pseudonocardiales</taxon>
        <taxon>Pseudonocardiaceae</taxon>
        <taxon>Actinokineospora</taxon>
    </lineage>
</organism>
<sequence>MRYQMILQGPTALDGSSWAPAFAASAEPGPSPYGALRPADADGFQLPEGFTCRLVTMTGWGIPDSPYSWHHAPSGGACFASGARWIYVSNSAGTEWGGAGAVVLNSVSRVADGYAVLTGSTRNHAGGATPWRTWLSCEQVERGRVFETDPWGERPAVDRPALGRFRHDAVAVDPDHGCVYLTESTPDSCFYRFRPDTWPDLSSGVLEVMTGADDLVDGPVGWAPVPDPAGDPVVTRAQVAGAKRFNRGEGCHYAAGTCWFTTQDDRMWAYDAAASTITVANGAAGVVGGDLFVPVAEPVMGVDVVTPEGAVAPFLRVSGHSLSQVVGLALRPHGGKLYFSSQLGTAGTIYGGITYQVTGPFRG</sequence>
<keyword evidence="2" id="KW-1185">Reference proteome</keyword>
<accession>A0A9W6QQE9</accession>
<dbReference type="RefSeq" id="WP_285611214.1">
    <property type="nucleotide sequence ID" value="NZ_BSSD01000005.1"/>
</dbReference>
<dbReference type="PANTHER" id="PTHR35399">
    <property type="entry name" value="SLR8030 PROTEIN"/>
    <property type="match status" value="1"/>
</dbReference>
<dbReference type="Pfam" id="PF05787">
    <property type="entry name" value="PhoX"/>
    <property type="match status" value="1"/>
</dbReference>
<reference evidence="1" key="1">
    <citation type="submission" date="2023-02" db="EMBL/GenBank/DDBJ databases">
        <title>Actinokineospora globicatena NBRC 15670.</title>
        <authorList>
            <person name="Ichikawa N."/>
            <person name="Sato H."/>
            <person name="Tonouchi N."/>
        </authorList>
    </citation>
    <scope>NUCLEOTIDE SEQUENCE</scope>
    <source>
        <strain evidence="1">NBRC 15670</strain>
    </source>
</reference>
<evidence type="ECO:0000313" key="1">
    <source>
        <dbReference type="EMBL" id="GLW92724.1"/>
    </source>
</evidence>
<comment type="caution">
    <text evidence="1">The sequence shown here is derived from an EMBL/GenBank/DDBJ whole genome shotgun (WGS) entry which is preliminary data.</text>
</comment>
<dbReference type="Proteomes" id="UP001165042">
    <property type="component" value="Unassembled WGS sequence"/>
</dbReference>
<evidence type="ECO:0008006" key="3">
    <source>
        <dbReference type="Google" id="ProtNLM"/>
    </source>
</evidence>